<proteinExistence type="predicted"/>
<protein>
    <submittedName>
        <fullName evidence="1">Uncharacterized protein</fullName>
    </submittedName>
</protein>
<keyword evidence="2" id="KW-1185">Reference proteome</keyword>
<sequence>MGVIIFAPEVAALRPLLHTAPFRLQSLQHHALLTFRPAQYRHLFIPSWQRHRIVAETAEFKRNSPVFSYQLYLSRSLPTTSPFSFNVIHVLATSEIAGGRYVSFNEDFNVEIRKEVSFLDISGLNVDLALHDVMEIGMIQALWYYPNRNAHPSPSSTAG</sequence>
<evidence type="ECO:0000313" key="2">
    <source>
        <dbReference type="Proteomes" id="UP000219338"/>
    </source>
</evidence>
<dbReference type="EMBL" id="FUEG01000005">
    <property type="protein sequence ID" value="SJL04244.1"/>
    <property type="molecule type" value="Genomic_DNA"/>
</dbReference>
<gene>
    <name evidence="1" type="ORF">ARMOST_07605</name>
</gene>
<name>A0A284R6B2_ARMOS</name>
<evidence type="ECO:0000313" key="1">
    <source>
        <dbReference type="EMBL" id="SJL04244.1"/>
    </source>
</evidence>
<accession>A0A284R6B2</accession>
<dbReference type="AlphaFoldDB" id="A0A284R6B2"/>
<reference evidence="2" key="1">
    <citation type="journal article" date="2017" name="Nat. Ecol. Evol.">
        <title>Genome expansion and lineage-specific genetic innovations in the forest pathogenic fungi Armillaria.</title>
        <authorList>
            <person name="Sipos G."/>
            <person name="Prasanna A.N."/>
            <person name="Walter M.C."/>
            <person name="O'Connor E."/>
            <person name="Balint B."/>
            <person name="Krizsan K."/>
            <person name="Kiss B."/>
            <person name="Hess J."/>
            <person name="Varga T."/>
            <person name="Slot J."/>
            <person name="Riley R."/>
            <person name="Boka B."/>
            <person name="Rigling D."/>
            <person name="Barry K."/>
            <person name="Lee J."/>
            <person name="Mihaltcheva S."/>
            <person name="LaButti K."/>
            <person name="Lipzen A."/>
            <person name="Waldron R."/>
            <person name="Moloney N.M."/>
            <person name="Sperisen C."/>
            <person name="Kredics L."/>
            <person name="Vagvoelgyi C."/>
            <person name="Patrignani A."/>
            <person name="Fitzpatrick D."/>
            <person name="Nagy I."/>
            <person name="Doyle S."/>
            <person name="Anderson J.B."/>
            <person name="Grigoriev I.V."/>
            <person name="Gueldener U."/>
            <person name="Muensterkoetter M."/>
            <person name="Nagy L.G."/>
        </authorList>
    </citation>
    <scope>NUCLEOTIDE SEQUENCE [LARGE SCALE GENOMIC DNA]</scope>
    <source>
        <strain evidence="2">C18/9</strain>
    </source>
</reference>
<dbReference type="OrthoDB" id="10532194at2759"/>
<organism evidence="1 2">
    <name type="scientific">Armillaria ostoyae</name>
    <name type="common">Armillaria root rot fungus</name>
    <dbReference type="NCBI Taxonomy" id="47428"/>
    <lineage>
        <taxon>Eukaryota</taxon>
        <taxon>Fungi</taxon>
        <taxon>Dikarya</taxon>
        <taxon>Basidiomycota</taxon>
        <taxon>Agaricomycotina</taxon>
        <taxon>Agaricomycetes</taxon>
        <taxon>Agaricomycetidae</taxon>
        <taxon>Agaricales</taxon>
        <taxon>Marasmiineae</taxon>
        <taxon>Physalacriaceae</taxon>
        <taxon>Armillaria</taxon>
    </lineage>
</organism>
<dbReference type="Proteomes" id="UP000219338">
    <property type="component" value="Unassembled WGS sequence"/>
</dbReference>